<keyword evidence="2" id="KW-1133">Transmembrane helix</keyword>
<feature type="transmembrane region" description="Helical" evidence="2">
    <location>
        <begin position="382"/>
        <end position="411"/>
    </location>
</feature>
<dbReference type="Proteomes" id="UP001219525">
    <property type="component" value="Unassembled WGS sequence"/>
</dbReference>
<proteinExistence type="predicted"/>
<protein>
    <submittedName>
        <fullName evidence="3">Uncharacterized protein</fullName>
    </submittedName>
</protein>
<reference evidence="3" key="1">
    <citation type="submission" date="2023-03" db="EMBL/GenBank/DDBJ databases">
        <title>Massive genome expansion in bonnet fungi (Mycena s.s.) driven by repeated elements and novel gene families across ecological guilds.</title>
        <authorList>
            <consortium name="Lawrence Berkeley National Laboratory"/>
            <person name="Harder C.B."/>
            <person name="Miyauchi S."/>
            <person name="Viragh M."/>
            <person name="Kuo A."/>
            <person name="Thoen E."/>
            <person name="Andreopoulos B."/>
            <person name="Lu D."/>
            <person name="Skrede I."/>
            <person name="Drula E."/>
            <person name="Henrissat B."/>
            <person name="Morin E."/>
            <person name="Kohler A."/>
            <person name="Barry K."/>
            <person name="LaButti K."/>
            <person name="Morin E."/>
            <person name="Salamov A."/>
            <person name="Lipzen A."/>
            <person name="Mereny Z."/>
            <person name="Hegedus B."/>
            <person name="Baldrian P."/>
            <person name="Stursova M."/>
            <person name="Weitz H."/>
            <person name="Taylor A."/>
            <person name="Grigoriev I.V."/>
            <person name="Nagy L.G."/>
            <person name="Martin F."/>
            <person name="Kauserud H."/>
        </authorList>
    </citation>
    <scope>NUCLEOTIDE SEQUENCE</scope>
    <source>
        <strain evidence="3">9144</strain>
    </source>
</reference>
<comment type="caution">
    <text evidence="3">The sequence shown here is derived from an EMBL/GenBank/DDBJ whole genome shotgun (WGS) entry which is preliminary data.</text>
</comment>
<evidence type="ECO:0000256" key="2">
    <source>
        <dbReference type="SAM" id="Phobius"/>
    </source>
</evidence>
<sequence>MSAPPSSPTFPLPEHDPGSDALTLGPPLGSGTLPPGWTKWIHLNGAVYYSFGRPHFLTCENIKDPVILARVEQVCEKLNHHLLPNTDWEMAVSLRRDDYRATFTSWEYATSYETSGKDPLKEVDMASFWKYVEVFPMHRRTLPRFMEVDFLSVLAFGSSERVLDIKNTTFPYEDAQVERLLRVYRDLRDPPGPAHPDLVPALAHHIARVMFDIECMRQQYNHGTLDAHIYRNIAIPRPTPIVWLCDFFLGVLFCGTHKNYRVRLEATVPKGDVALADFRQLMRNLLSEWADSNLVATVLVSVNVGFLAVPDITSLQRSSSLVSSLCAMASLVTGLHHVWKHREKVDAEQEGARQYLYYLKRLREATRDTPAPAHAPLSALDLTLTACLLAVPLATLQWSVLSFTLAIAAYALQPALAPPAAHVLLLALLAALAVLALAVFLFFWRIWTAPPHREMEEDLDPNRAEPPDPPYWEVLCADVAKMRRQIPRAVDNPSSYDTQSTDSTEHNTVALTRLSDGTSAAMMCGAAWHSVELNFKSHRHTGHLRARRPGLHNYDWHRGSESEAWEHQFLAVGLLASLAVVISPPFLRRFTTFGAHSDSQILGLCLRSYWVAMTSLLSLTDSGKHNCFCGPAILATVTVHDTAMLLV</sequence>
<evidence type="ECO:0000256" key="1">
    <source>
        <dbReference type="SAM" id="MobiDB-lite"/>
    </source>
</evidence>
<accession>A0AAD6VEC1</accession>
<keyword evidence="4" id="KW-1185">Reference proteome</keyword>
<evidence type="ECO:0000313" key="4">
    <source>
        <dbReference type="Proteomes" id="UP001219525"/>
    </source>
</evidence>
<organism evidence="3 4">
    <name type="scientific">Mycena pura</name>
    <dbReference type="NCBI Taxonomy" id="153505"/>
    <lineage>
        <taxon>Eukaryota</taxon>
        <taxon>Fungi</taxon>
        <taxon>Dikarya</taxon>
        <taxon>Basidiomycota</taxon>
        <taxon>Agaricomycotina</taxon>
        <taxon>Agaricomycetes</taxon>
        <taxon>Agaricomycetidae</taxon>
        <taxon>Agaricales</taxon>
        <taxon>Marasmiineae</taxon>
        <taxon>Mycenaceae</taxon>
        <taxon>Mycena</taxon>
    </lineage>
</organism>
<keyword evidence="2" id="KW-0472">Membrane</keyword>
<feature type="transmembrane region" description="Helical" evidence="2">
    <location>
        <begin position="423"/>
        <end position="447"/>
    </location>
</feature>
<evidence type="ECO:0000313" key="3">
    <source>
        <dbReference type="EMBL" id="KAJ7208876.1"/>
    </source>
</evidence>
<dbReference type="AlphaFoldDB" id="A0AAD6VEC1"/>
<name>A0AAD6VEC1_9AGAR</name>
<gene>
    <name evidence="3" type="ORF">GGX14DRAFT_543338</name>
</gene>
<feature type="region of interest" description="Disordered" evidence="1">
    <location>
        <begin position="1"/>
        <end position="27"/>
    </location>
</feature>
<keyword evidence="2" id="KW-0812">Transmembrane</keyword>
<dbReference type="EMBL" id="JARJCW010000032">
    <property type="protein sequence ID" value="KAJ7208876.1"/>
    <property type="molecule type" value="Genomic_DNA"/>
</dbReference>
<feature type="compositionally biased region" description="Pro residues" evidence="1">
    <location>
        <begin position="1"/>
        <end position="11"/>
    </location>
</feature>